<dbReference type="KEGG" id="mpsy:CEK71_17070"/>
<dbReference type="InterPro" id="IPR036465">
    <property type="entry name" value="vWFA_dom_sf"/>
</dbReference>
<evidence type="ECO:0000256" key="1">
    <source>
        <dbReference type="SAM" id="Phobius"/>
    </source>
</evidence>
<keyword evidence="1" id="KW-0472">Membrane</keyword>
<proteinExistence type="predicted"/>
<feature type="transmembrane region" description="Helical" evidence="1">
    <location>
        <begin position="33"/>
        <end position="51"/>
    </location>
</feature>
<dbReference type="EMBL" id="CP022129">
    <property type="protein sequence ID" value="ASF47638.1"/>
    <property type="molecule type" value="Genomic_DNA"/>
</dbReference>
<accession>A0A1Z4C277</accession>
<protein>
    <recommendedName>
        <fullName evidence="2">VWFA domain-containing protein</fullName>
    </recommendedName>
</protein>
<gene>
    <name evidence="3" type="ORF">CEK71_17070</name>
</gene>
<dbReference type="OrthoDB" id="798937at2"/>
<dbReference type="Proteomes" id="UP000197019">
    <property type="component" value="Chromosome"/>
</dbReference>
<keyword evidence="4" id="KW-1185">Reference proteome</keyword>
<evidence type="ECO:0000313" key="4">
    <source>
        <dbReference type="Proteomes" id="UP000197019"/>
    </source>
</evidence>
<name>A0A1Z4C277_9GAMM</name>
<evidence type="ECO:0000313" key="3">
    <source>
        <dbReference type="EMBL" id="ASF47638.1"/>
    </source>
</evidence>
<dbReference type="SUPFAM" id="SSF53300">
    <property type="entry name" value="vWA-like"/>
    <property type="match status" value="1"/>
</dbReference>
<dbReference type="Gene3D" id="3.40.50.410">
    <property type="entry name" value="von Willebrand factor, type A domain"/>
    <property type="match status" value="1"/>
</dbReference>
<sequence>MKIGVTMKDGLVNASALAQLGEITMKGECAMKWLGGVMLGLYVFLGVAQAADSPRKHIRVVLDLSKSMRLGPPYGQGNDPGGMAILSTLLLYDLTRPDIGLHDSFKVIPFYNKWAWQDPAQSPPTNNGPIIEAKLGGAQAFVDAIKSLPYDAECTHFYPGLYEASHDLSKTGKTGDTRTIVLITDGLPDNPCKGNLPTQDEEKRRILQDIVPLMAGKKIRLYVIAFGQSVREDFFAPMTGATGGRVFALGSGETLLGKMLEVFAESLDYEVIGPDDLPKSGLELTQSSGRADNTAVVVFSHSKGSVPAKEPNVTLDPPPNSPANFSPINYGYQRSDSAPSIKQVANSRNGVPGAAYHIDWILNPGPGIYNLDTDPKEGQVAVLRPVSAKFGIVGIPDPAIKATDVMANSPLPLGLAIGNSVEGVLSKDIVVQYRLSATSIGLNPELKQAPSLMLGSKVYTFPEIFAENPKNPADSYVGQIEAWAYHKNSNFENALASLTPPYKVTVHPHLSITPNPSSGDAGTALSRGDHYCTEPFNLEVQGHLPKLNGAKKYTVTANLDFPDATVIEQEFFHAEFSLDGLPLQFNNPKSPASPAYPTNHAAAGEWFKGRALTEAELTGNHTLCVVIGQPKYGDPSKTLTLPLHFVLKHSPYQDVDVIKRYELKLTLAEVIPPIPPSGASLAALGLVLLSLLWLLRGIPKLPPDLAFALATEGGGNLQPKTLGEGSLLQRALGLPVDKPIIAENGDLPLAWVCPVNDELFKLRLGKGVTLTNPEGGGFLPISQGNAVSVSVHRIYGLTRQNRTYRVRLEYRH</sequence>
<dbReference type="CDD" id="cd00198">
    <property type="entry name" value="vWFA"/>
    <property type="match status" value="1"/>
</dbReference>
<dbReference type="AlphaFoldDB" id="A0A1Z4C277"/>
<dbReference type="PROSITE" id="PS50234">
    <property type="entry name" value="VWFA"/>
    <property type="match status" value="1"/>
</dbReference>
<reference evidence="3 4" key="1">
    <citation type="submission" date="2017-06" db="EMBL/GenBank/DDBJ databases">
        <title>Genome Sequencing of the methanotroph Methylovulum psychrotolerants str. HV10-M2 isolated from a high-altitude environment.</title>
        <authorList>
            <person name="Mateos-Rivera A."/>
        </authorList>
    </citation>
    <scope>NUCLEOTIDE SEQUENCE [LARGE SCALE GENOMIC DNA]</scope>
    <source>
        <strain evidence="3 4">HV10_M2</strain>
    </source>
</reference>
<evidence type="ECO:0000259" key="2">
    <source>
        <dbReference type="PROSITE" id="PS50234"/>
    </source>
</evidence>
<keyword evidence="1" id="KW-1133">Transmembrane helix</keyword>
<organism evidence="3 4">
    <name type="scientific">Methylovulum psychrotolerans</name>
    <dbReference type="NCBI Taxonomy" id="1704499"/>
    <lineage>
        <taxon>Bacteria</taxon>
        <taxon>Pseudomonadati</taxon>
        <taxon>Pseudomonadota</taxon>
        <taxon>Gammaproteobacteria</taxon>
        <taxon>Methylococcales</taxon>
        <taxon>Methylococcaceae</taxon>
        <taxon>Methylovulum</taxon>
    </lineage>
</organism>
<keyword evidence="1" id="KW-0812">Transmembrane</keyword>
<dbReference type="InterPro" id="IPR002035">
    <property type="entry name" value="VWF_A"/>
</dbReference>
<feature type="domain" description="VWFA" evidence="2">
    <location>
        <begin position="57"/>
        <end position="267"/>
    </location>
</feature>
<dbReference type="RefSeq" id="WP_088620508.1">
    <property type="nucleotide sequence ID" value="NZ_CP022129.1"/>
</dbReference>